<dbReference type="Proteomes" id="UP000016928">
    <property type="component" value="Unassembled WGS sequence"/>
</dbReference>
<dbReference type="VEuPathDB" id="FungiDB:FOC1_g10004803"/>
<proteinExistence type="predicted"/>
<gene>
    <name evidence="1" type="ORF">FOC1_g10004803</name>
</gene>
<reference evidence="2" key="2">
    <citation type="journal article" date="2014" name="PLoS ONE">
        <title>Genome and Transcriptome Analysis of the Fungal Pathogen Fusarium oxysporum f. sp. cubense Causing Banana Vascular Wilt Disease.</title>
        <authorList>
            <person name="Guo L."/>
            <person name="Han L."/>
            <person name="Yang L."/>
            <person name="Zeng H."/>
            <person name="Fan D."/>
            <person name="Zhu Y."/>
            <person name="Feng Y."/>
            <person name="Wang G."/>
            <person name="Peng C."/>
            <person name="Jiang X."/>
            <person name="Zhou D."/>
            <person name="Ni P."/>
            <person name="Liang C."/>
            <person name="Liu L."/>
            <person name="Wang J."/>
            <person name="Mao C."/>
            <person name="Fang X."/>
            <person name="Peng M."/>
            <person name="Huang J."/>
        </authorList>
    </citation>
    <scope>NUCLEOTIDE SEQUENCE [LARGE SCALE GENOMIC DNA]</scope>
    <source>
        <strain evidence="2">race 1</strain>
    </source>
</reference>
<sequence length="147" mass="16408">MRVSFALANLLPPIYPVLNFAELHDIQLIIPGSLYSNSQQRHRTMSYQTETVQVCHRCTGTSAVSYGPITPCGRGPLMQIGGNTEDSCYGVEPDEEEVPIGMCQNCRILEAREREWEQANDSDDEEMEGVYNVMVANFVASGAMMQR</sequence>
<reference evidence="2" key="1">
    <citation type="submission" date="2012-09" db="EMBL/GenBank/DDBJ databases">
        <title>Genome sequencing and comparative transcriptomics of race 1 and race 4 of banana pathogen: Fusarium oxysporum f. sp. cubense.</title>
        <authorList>
            <person name="Fang X."/>
            <person name="Huang J."/>
        </authorList>
    </citation>
    <scope>NUCLEOTIDE SEQUENCE [LARGE SCALE GENOMIC DNA]</scope>
    <source>
        <strain evidence="2">race 1</strain>
    </source>
</reference>
<dbReference type="OMA" id="WEQANDS"/>
<dbReference type="HOGENOM" id="CLU_148148_0_0_1"/>
<dbReference type="EMBL" id="KB730230">
    <property type="protein sequence ID" value="ENH69267.1"/>
    <property type="molecule type" value="Genomic_DNA"/>
</dbReference>
<evidence type="ECO:0000313" key="2">
    <source>
        <dbReference type="Proteomes" id="UP000016928"/>
    </source>
</evidence>
<name>N4UCZ5_FUSC1</name>
<organism evidence="1 2">
    <name type="scientific">Fusarium oxysporum f. sp. cubense (strain race 1)</name>
    <name type="common">Panama disease fungus</name>
    <dbReference type="NCBI Taxonomy" id="1229664"/>
    <lineage>
        <taxon>Eukaryota</taxon>
        <taxon>Fungi</taxon>
        <taxon>Dikarya</taxon>
        <taxon>Ascomycota</taxon>
        <taxon>Pezizomycotina</taxon>
        <taxon>Sordariomycetes</taxon>
        <taxon>Hypocreomycetidae</taxon>
        <taxon>Hypocreales</taxon>
        <taxon>Nectriaceae</taxon>
        <taxon>Fusarium</taxon>
        <taxon>Fusarium oxysporum species complex</taxon>
    </lineage>
</organism>
<dbReference type="OrthoDB" id="5094464at2759"/>
<protein>
    <submittedName>
        <fullName evidence="1">Uncharacterized protein</fullName>
    </submittedName>
</protein>
<dbReference type="AlphaFoldDB" id="N4UCZ5"/>
<evidence type="ECO:0000313" key="1">
    <source>
        <dbReference type="EMBL" id="ENH69267.1"/>
    </source>
</evidence>
<accession>N4UCZ5</accession>